<protein>
    <submittedName>
        <fullName evidence="2">Uncharacterized protein</fullName>
    </submittedName>
</protein>
<organism evidence="2 3">
    <name type="scientific">Cymbomonas tetramitiformis</name>
    <dbReference type="NCBI Taxonomy" id="36881"/>
    <lineage>
        <taxon>Eukaryota</taxon>
        <taxon>Viridiplantae</taxon>
        <taxon>Chlorophyta</taxon>
        <taxon>Pyramimonadophyceae</taxon>
        <taxon>Pyramimonadales</taxon>
        <taxon>Pyramimonadaceae</taxon>
        <taxon>Cymbomonas</taxon>
    </lineage>
</organism>
<proteinExistence type="predicted"/>
<feature type="region of interest" description="Disordered" evidence="1">
    <location>
        <begin position="70"/>
        <end position="92"/>
    </location>
</feature>
<accession>A0AAE0EWF4</accession>
<evidence type="ECO:0000256" key="1">
    <source>
        <dbReference type="SAM" id="MobiDB-lite"/>
    </source>
</evidence>
<evidence type="ECO:0000313" key="3">
    <source>
        <dbReference type="Proteomes" id="UP001190700"/>
    </source>
</evidence>
<reference evidence="2 3" key="1">
    <citation type="journal article" date="2015" name="Genome Biol. Evol.">
        <title>Comparative Genomics of a Bacterivorous Green Alga Reveals Evolutionary Causalities and Consequences of Phago-Mixotrophic Mode of Nutrition.</title>
        <authorList>
            <person name="Burns J.A."/>
            <person name="Paasch A."/>
            <person name="Narechania A."/>
            <person name="Kim E."/>
        </authorList>
    </citation>
    <scope>NUCLEOTIDE SEQUENCE [LARGE SCALE GENOMIC DNA]</scope>
    <source>
        <strain evidence="2 3">PLY_AMNH</strain>
    </source>
</reference>
<dbReference type="Proteomes" id="UP001190700">
    <property type="component" value="Unassembled WGS sequence"/>
</dbReference>
<sequence length="232" mass="26063">MEMTEILARSTKTESALAQLHEVRTCANLARIAPRAVPIVDARIERAVNNDDREAPQVMKRARMENASHPVPVMPDEEASPPSPSIATRTAEATAEDALTLSGISESVRREIETPLFRNRRRLLAIEKQRAETSPPSFRIGVFDRQTSADACCSYCDRKISTTRTFVIVRKNANNEQTRAHFNCVLKYNPELLATTSADNIDHMTLTRKQIDYIRKKLKYVSASASSDDARF</sequence>
<evidence type="ECO:0000313" key="2">
    <source>
        <dbReference type="EMBL" id="KAK3242587.1"/>
    </source>
</evidence>
<dbReference type="AlphaFoldDB" id="A0AAE0EWF4"/>
<keyword evidence="3" id="KW-1185">Reference proteome</keyword>
<name>A0AAE0EWF4_9CHLO</name>
<dbReference type="EMBL" id="LGRX02033150">
    <property type="protein sequence ID" value="KAK3242587.1"/>
    <property type="molecule type" value="Genomic_DNA"/>
</dbReference>
<comment type="caution">
    <text evidence="2">The sequence shown here is derived from an EMBL/GenBank/DDBJ whole genome shotgun (WGS) entry which is preliminary data.</text>
</comment>
<gene>
    <name evidence="2" type="ORF">CYMTET_47746</name>
</gene>